<comment type="function">
    <text evidence="9">Essential core component of the TIM22 complex, a complex that mediates the import and insertion of multi-pass transmembrane proteins into the mitochondrial inner membrane. In the TIM22 complex, it constitutes the voltage-activated and signal-gated channel. Forms a twin-pore translocase that uses the membrane potential as external driving force in 2 voltage-dependent steps.</text>
</comment>
<dbReference type="EMBL" id="CAJPDS010000134">
    <property type="protein sequence ID" value="CAF9939595.1"/>
    <property type="molecule type" value="Genomic_DNA"/>
</dbReference>
<proteinExistence type="inferred from homology"/>
<evidence type="ECO:0000256" key="4">
    <source>
        <dbReference type="ARBA" id="ARBA00022692"/>
    </source>
</evidence>
<name>A0A8H3J2M8_9LECA</name>
<keyword evidence="9" id="KW-0813">Transport</keyword>
<gene>
    <name evidence="10" type="primary">TIM22</name>
    <name evidence="10" type="ORF">HETSPECPRED_001825</name>
</gene>
<evidence type="ECO:0000256" key="7">
    <source>
        <dbReference type="ARBA" id="ARBA00023128"/>
    </source>
</evidence>
<accession>A0A8H3J2M8</accession>
<keyword evidence="9" id="KW-0653">Protein transport</keyword>
<dbReference type="GO" id="GO:0042721">
    <property type="term" value="C:TIM22 mitochondrial import inner membrane insertion complex"/>
    <property type="evidence" value="ECO:0007669"/>
    <property type="project" value="UniProtKB-UniRule"/>
</dbReference>
<keyword evidence="8" id="KW-0472">Membrane</keyword>
<keyword evidence="4" id="KW-0812">Transmembrane</keyword>
<evidence type="ECO:0000256" key="1">
    <source>
        <dbReference type="ARBA" id="ARBA00004448"/>
    </source>
</evidence>
<evidence type="ECO:0000313" key="10">
    <source>
        <dbReference type="EMBL" id="CAF9939595.1"/>
    </source>
</evidence>
<dbReference type="Pfam" id="PF02466">
    <property type="entry name" value="Tim17"/>
    <property type="match status" value="1"/>
</dbReference>
<comment type="subunit">
    <text evidence="9">Component of the TIM22 complex.</text>
</comment>
<dbReference type="OrthoDB" id="75343at2759"/>
<dbReference type="GO" id="GO:0030943">
    <property type="term" value="F:mitochondrion targeting sequence binding"/>
    <property type="evidence" value="ECO:0007669"/>
    <property type="project" value="TreeGrafter"/>
</dbReference>
<keyword evidence="9" id="KW-0811">Translocation</keyword>
<organism evidence="10 11">
    <name type="scientific">Heterodermia speciosa</name>
    <dbReference type="NCBI Taxonomy" id="116794"/>
    <lineage>
        <taxon>Eukaryota</taxon>
        <taxon>Fungi</taxon>
        <taxon>Dikarya</taxon>
        <taxon>Ascomycota</taxon>
        <taxon>Pezizomycotina</taxon>
        <taxon>Lecanoromycetes</taxon>
        <taxon>OSLEUM clade</taxon>
        <taxon>Lecanoromycetidae</taxon>
        <taxon>Caliciales</taxon>
        <taxon>Physciaceae</taxon>
        <taxon>Heterodermia</taxon>
    </lineage>
</organism>
<protein>
    <recommendedName>
        <fullName evidence="3 9">Mitochondrial import inner membrane translocase subunit TIM22</fullName>
    </recommendedName>
</protein>
<evidence type="ECO:0000256" key="8">
    <source>
        <dbReference type="ARBA" id="ARBA00023136"/>
    </source>
</evidence>
<evidence type="ECO:0000256" key="3">
    <source>
        <dbReference type="ARBA" id="ARBA00020722"/>
    </source>
</evidence>
<dbReference type="PANTHER" id="PTHR14110">
    <property type="entry name" value="MITOCHONDRIAL IMPORT INNER MEMBRANE TRANSLOCASE SUBUNIT TIM22"/>
    <property type="match status" value="1"/>
</dbReference>
<comment type="caution">
    <text evidence="10">The sequence shown here is derived from an EMBL/GenBank/DDBJ whole genome shotgun (WGS) entry which is preliminary data.</text>
</comment>
<comment type="similarity">
    <text evidence="2 9">Belongs to the Tim17/Tim22/Tim23 family.</text>
</comment>
<keyword evidence="11" id="KW-1185">Reference proteome</keyword>
<evidence type="ECO:0000256" key="5">
    <source>
        <dbReference type="ARBA" id="ARBA00022792"/>
    </source>
</evidence>
<dbReference type="Proteomes" id="UP000664521">
    <property type="component" value="Unassembled WGS sequence"/>
</dbReference>
<keyword evidence="5 9" id="KW-0999">Mitochondrion inner membrane</keyword>
<evidence type="ECO:0000313" key="11">
    <source>
        <dbReference type="Proteomes" id="UP000664521"/>
    </source>
</evidence>
<evidence type="ECO:0000256" key="6">
    <source>
        <dbReference type="ARBA" id="ARBA00022989"/>
    </source>
</evidence>
<sequence length="142" mass="14519">MNAAMESCAGKTVVSGGMGFLLGGAFGLFMASMSYDTPLGASGQELTKLPLREQLRRGFKDMGSRSYSSAKNFGLIGAMFAGTECCIEGFRGRNDLKNGIAAGCITGGILGAKAGPQAAGVGCAGFAAFSAAIDYYMRLPSD</sequence>
<dbReference type="PANTHER" id="PTHR14110:SF0">
    <property type="entry name" value="MITOCHONDRIAL IMPORT INNER MEMBRANE TRANSLOCASE SUBUNIT TIM22"/>
    <property type="match status" value="1"/>
</dbReference>
<dbReference type="AlphaFoldDB" id="A0A8H3J2M8"/>
<reference evidence="10" key="1">
    <citation type="submission" date="2021-03" db="EMBL/GenBank/DDBJ databases">
        <authorList>
            <person name="Tagirdzhanova G."/>
        </authorList>
    </citation>
    <scope>NUCLEOTIDE SEQUENCE</scope>
</reference>
<dbReference type="InterPro" id="IPR039175">
    <property type="entry name" value="TIM22"/>
</dbReference>
<dbReference type="GO" id="GO:0045039">
    <property type="term" value="P:protein insertion into mitochondrial inner membrane"/>
    <property type="evidence" value="ECO:0007669"/>
    <property type="project" value="UniProtKB-UniRule"/>
</dbReference>
<dbReference type="GO" id="GO:0008320">
    <property type="term" value="F:protein transmembrane transporter activity"/>
    <property type="evidence" value="ECO:0007669"/>
    <property type="project" value="UniProtKB-UniRule"/>
</dbReference>
<evidence type="ECO:0000256" key="2">
    <source>
        <dbReference type="ARBA" id="ARBA00008444"/>
    </source>
</evidence>
<comment type="subcellular location">
    <subcellularLocation>
        <location evidence="1 9">Mitochondrion inner membrane</location>
        <topology evidence="1 9">Multi-pass membrane protein</topology>
    </subcellularLocation>
</comment>
<evidence type="ECO:0000256" key="9">
    <source>
        <dbReference type="RuleBase" id="RU367038"/>
    </source>
</evidence>
<keyword evidence="7 9" id="KW-0496">Mitochondrion</keyword>
<keyword evidence="6" id="KW-1133">Transmembrane helix</keyword>